<gene>
    <name evidence="2" type="ORF">ACERK3_00880</name>
</gene>
<comment type="caution">
    <text evidence="2">The sequence shown here is derived from an EMBL/GenBank/DDBJ whole genome shotgun (WGS) entry which is preliminary data.</text>
</comment>
<keyword evidence="3" id="KW-1185">Reference proteome</keyword>
<evidence type="ECO:0000313" key="2">
    <source>
        <dbReference type="EMBL" id="MFA9476835.1"/>
    </source>
</evidence>
<proteinExistence type="predicted"/>
<dbReference type="RefSeq" id="WP_425343761.1">
    <property type="nucleotide sequence ID" value="NZ_JBGUBD010000001.1"/>
</dbReference>
<name>A0ABV4TZR0_9BACT</name>
<sequence>MEGLLIAVFLVGVVLFLIWLRRLVRKMPRESERESYRRWRMCTRKRAYRTKKAARQVVRRHALEGDTVQAYHCPICGRWHVGHASPQHRR</sequence>
<accession>A0ABV4TZR0</accession>
<feature type="transmembrane region" description="Helical" evidence="1">
    <location>
        <begin position="6"/>
        <end position="24"/>
    </location>
</feature>
<evidence type="ECO:0000256" key="1">
    <source>
        <dbReference type="SAM" id="Phobius"/>
    </source>
</evidence>
<keyword evidence="1" id="KW-1133">Transmembrane helix</keyword>
<keyword evidence="1" id="KW-0472">Membrane</keyword>
<dbReference type="Proteomes" id="UP001575105">
    <property type="component" value="Unassembled WGS sequence"/>
</dbReference>
<organism evidence="2 3">
    <name type="scientific">Natronomicrosphaera hydrolytica</name>
    <dbReference type="NCBI Taxonomy" id="3242702"/>
    <lineage>
        <taxon>Bacteria</taxon>
        <taxon>Pseudomonadati</taxon>
        <taxon>Planctomycetota</taxon>
        <taxon>Phycisphaerae</taxon>
        <taxon>Phycisphaerales</taxon>
        <taxon>Phycisphaeraceae</taxon>
        <taxon>Natronomicrosphaera</taxon>
    </lineage>
</organism>
<dbReference type="EMBL" id="JBGUBD010000001">
    <property type="protein sequence ID" value="MFA9476835.1"/>
    <property type="molecule type" value="Genomic_DNA"/>
</dbReference>
<protein>
    <submittedName>
        <fullName evidence="2">Uncharacterized protein</fullName>
    </submittedName>
</protein>
<reference evidence="2 3" key="1">
    <citation type="submission" date="2024-08" db="EMBL/GenBank/DDBJ databases">
        <title>Whole-genome sequencing of halo(alkali)philic microorganisms from hypersaline lakes.</title>
        <authorList>
            <person name="Sorokin D.Y."/>
            <person name="Merkel A.Y."/>
            <person name="Messina E."/>
            <person name="Yakimov M."/>
        </authorList>
    </citation>
    <scope>NUCLEOTIDE SEQUENCE [LARGE SCALE GENOMIC DNA]</scope>
    <source>
        <strain evidence="2 3">AB-hyl4</strain>
    </source>
</reference>
<keyword evidence="1" id="KW-0812">Transmembrane</keyword>
<evidence type="ECO:0000313" key="3">
    <source>
        <dbReference type="Proteomes" id="UP001575105"/>
    </source>
</evidence>